<protein>
    <submittedName>
        <fullName evidence="1">Uncharacterized protein</fullName>
    </submittedName>
</protein>
<proteinExistence type="predicted"/>
<name>A0A7V3RI45_UNCW3</name>
<organism evidence="1">
    <name type="scientific">candidate division WOR-3 bacterium</name>
    <dbReference type="NCBI Taxonomy" id="2052148"/>
    <lineage>
        <taxon>Bacteria</taxon>
        <taxon>Bacteria division WOR-3</taxon>
    </lineage>
</organism>
<accession>A0A7V3RI45</accession>
<gene>
    <name evidence="1" type="ORF">ENX68_06705</name>
</gene>
<reference evidence="1" key="1">
    <citation type="journal article" date="2020" name="mSystems">
        <title>Genome- and Community-Level Interaction Insights into Carbon Utilization and Element Cycling Functions of Hydrothermarchaeota in Hydrothermal Sediment.</title>
        <authorList>
            <person name="Zhou Z."/>
            <person name="Liu Y."/>
            <person name="Xu W."/>
            <person name="Pan J."/>
            <person name="Luo Z.H."/>
            <person name="Li M."/>
        </authorList>
    </citation>
    <scope>NUCLEOTIDE SEQUENCE [LARGE SCALE GENOMIC DNA]</scope>
    <source>
        <strain evidence="1">SpSt-961</strain>
    </source>
</reference>
<dbReference type="AlphaFoldDB" id="A0A7V3RI45"/>
<comment type="caution">
    <text evidence="1">The sequence shown here is derived from an EMBL/GenBank/DDBJ whole genome shotgun (WGS) entry which is preliminary data.</text>
</comment>
<sequence>MLHFFVIASVSEAISFVIAHFKDYYSVWFLTRTDGIASPIFVAGRGKGQKNHLPIIPLIRKNWSGKRIEPLT</sequence>
<dbReference type="EMBL" id="DTOZ01000165">
    <property type="protein sequence ID" value="HGE78665.1"/>
    <property type="molecule type" value="Genomic_DNA"/>
</dbReference>
<evidence type="ECO:0000313" key="1">
    <source>
        <dbReference type="EMBL" id="HGE78665.1"/>
    </source>
</evidence>